<dbReference type="EMBL" id="LR877146">
    <property type="protein sequence ID" value="CAD2213882.1"/>
    <property type="molecule type" value="Genomic_DNA"/>
</dbReference>
<dbReference type="AlphaFoldDB" id="A0A7G2C7C8"/>
<gene>
    <name evidence="2" type="ORF">ADEAN_000132500</name>
</gene>
<protein>
    <submittedName>
        <fullName evidence="2">Uncharacterized protein</fullName>
    </submittedName>
</protein>
<dbReference type="VEuPathDB" id="TriTrypDB:ADEAN_000132500"/>
<evidence type="ECO:0000256" key="1">
    <source>
        <dbReference type="SAM" id="MobiDB-lite"/>
    </source>
</evidence>
<accession>A0A7G2C7C8</accession>
<proteinExistence type="predicted"/>
<sequence>MEEQIRQQCQNEFHSQLKAVQQMGEQQKGQLEEVVGNMEKELAVQKKVSADLEEQLNVALTGQQESQRRVEQLERGGGDDVDPAGGRGGTPGE</sequence>
<reference evidence="2 3" key="1">
    <citation type="submission" date="2020-08" db="EMBL/GenBank/DDBJ databases">
        <authorList>
            <person name="Newling K."/>
            <person name="Davey J."/>
            <person name="Forrester S."/>
        </authorList>
    </citation>
    <scope>NUCLEOTIDE SEQUENCE [LARGE SCALE GENOMIC DNA]</scope>
    <source>
        <strain evidence="3">Crithidia deanei Carvalho (ATCC PRA-265)</strain>
    </source>
</reference>
<feature type="compositionally biased region" description="Basic and acidic residues" evidence="1">
    <location>
        <begin position="66"/>
        <end position="78"/>
    </location>
</feature>
<feature type="region of interest" description="Disordered" evidence="1">
    <location>
        <begin position="58"/>
        <end position="93"/>
    </location>
</feature>
<evidence type="ECO:0000313" key="3">
    <source>
        <dbReference type="Proteomes" id="UP000515908"/>
    </source>
</evidence>
<name>A0A7G2C7C8_9TRYP</name>
<evidence type="ECO:0000313" key="2">
    <source>
        <dbReference type="EMBL" id="CAD2213882.1"/>
    </source>
</evidence>
<keyword evidence="3" id="KW-1185">Reference proteome</keyword>
<dbReference type="Proteomes" id="UP000515908">
    <property type="component" value="Chromosome 02"/>
</dbReference>
<organism evidence="2 3">
    <name type="scientific">Angomonas deanei</name>
    <dbReference type="NCBI Taxonomy" id="59799"/>
    <lineage>
        <taxon>Eukaryota</taxon>
        <taxon>Discoba</taxon>
        <taxon>Euglenozoa</taxon>
        <taxon>Kinetoplastea</taxon>
        <taxon>Metakinetoplastina</taxon>
        <taxon>Trypanosomatida</taxon>
        <taxon>Trypanosomatidae</taxon>
        <taxon>Strigomonadinae</taxon>
        <taxon>Angomonas</taxon>
    </lineage>
</organism>